<feature type="compositionally biased region" description="Polar residues" evidence="1">
    <location>
        <begin position="23"/>
        <end position="43"/>
    </location>
</feature>
<reference evidence="3" key="1">
    <citation type="journal article" date="2024" name="Int. J. Syst. Evol. Microbiol.">
        <title>Pectobacterium araliae sp. nov., a pathogen causing bacterial soft rot of Japanese angelica tree in Japan.</title>
        <authorList>
            <person name="Sawada H."/>
            <person name="Someya N."/>
            <person name="Morohoshi T."/>
            <person name="Ono M."/>
            <person name="Satou M."/>
        </authorList>
    </citation>
    <scope>NUCLEOTIDE SEQUENCE [LARGE SCALE GENOMIC DNA]</scope>
    <source>
        <strain evidence="3">MAFF 302110</strain>
    </source>
</reference>
<name>A0AAN0KB68_9GAMM</name>
<proteinExistence type="predicted"/>
<gene>
    <name evidence="2" type="ORF">PEC302110_25590</name>
</gene>
<dbReference type="Proteomes" id="UP001377830">
    <property type="component" value="Chromosome"/>
</dbReference>
<accession>A0AAN0KB68</accession>
<protein>
    <submittedName>
        <fullName evidence="2">Uncharacterized protein</fullName>
    </submittedName>
</protein>
<dbReference type="AlphaFoldDB" id="A0AAN0KB68"/>
<evidence type="ECO:0000256" key="1">
    <source>
        <dbReference type="SAM" id="MobiDB-lite"/>
    </source>
</evidence>
<sequence>MAKYELRPLSENRKADIVRSALAQPSTSRPQQTASDHTVSTLANDPRTMMDRAFRAATTKA</sequence>
<evidence type="ECO:0000313" key="2">
    <source>
        <dbReference type="EMBL" id="BES85462.1"/>
    </source>
</evidence>
<keyword evidence="3" id="KW-1185">Reference proteome</keyword>
<organism evidence="2 3">
    <name type="scientific">Pectobacterium araliae</name>
    <dbReference type="NCBI Taxonomy" id="3073862"/>
    <lineage>
        <taxon>Bacteria</taxon>
        <taxon>Pseudomonadati</taxon>
        <taxon>Pseudomonadota</taxon>
        <taxon>Gammaproteobacteria</taxon>
        <taxon>Enterobacterales</taxon>
        <taxon>Pectobacteriaceae</taxon>
        <taxon>Pectobacterium</taxon>
    </lineage>
</organism>
<dbReference type="KEGG" id="parl:PEC302110_25590"/>
<feature type="region of interest" description="Disordered" evidence="1">
    <location>
        <begin position="21"/>
        <end position="61"/>
    </location>
</feature>
<dbReference type="EMBL" id="AP028908">
    <property type="protein sequence ID" value="BES85462.1"/>
    <property type="molecule type" value="Genomic_DNA"/>
</dbReference>
<evidence type="ECO:0000313" key="3">
    <source>
        <dbReference type="Proteomes" id="UP001377830"/>
    </source>
</evidence>